<accession>A0A0Q0ULF7</accession>
<dbReference type="AlphaFoldDB" id="A0A0Q0ULF7"/>
<gene>
    <name evidence="5" type="primary">arg</name>
    <name evidence="5" type="ORF">Clow_00215</name>
</gene>
<protein>
    <submittedName>
        <fullName evidence="5">Arginase</fullName>
        <ecNumber evidence="5">3.5.3.1</ecNumber>
    </submittedName>
</protein>
<dbReference type="OrthoDB" id="7331788at2"/>
<keyword evidence="1" id="KW-0479">Metal-binding</keyword>
<dbReference type="GO" id="GO:0005829">
    <property type="term" value="C:cytosol"/>
    <property type="evidence" value="ECO:0007669"/>
    <property type="project" value="TreeGrafter"/>
</dbReference>
<comment type="similarity">
    <text evidence="4">Belongs to the arginase family.</text>
</comment>
<dbReference type="STRING" id="1544413.Clow_00215"/>
<dbReference type="EMBL" id="LKEV01000001">
    <property type="protein sequence ID" value="KQB87163.1"/>
    <property type="molecule type" value="Genomic_DNA"/>
</dbReference>
<dbReference type="PANTHER" id="PTHR43782">
    <property type="entry name" value="ARGINASE"/>
    <property type="match status" value="1"/>
</dbReference>
<dbReference type="Gene3D" id="3.40.800.10">
    <property type="entry name" value="Ureohydrolase domain"/>
    <property type="match status" value="1"/>
</dbReference>
<evidence type="ECO:0000313" key="5">
    <source>
        <dbReference type="EMBL" id="KQB87163.1"/>
    </source>
</evidence>
<dbReference type="InterPro" id="IPR023696">
    <property type="entry name" value="Ureohydrolase_dom_sf"/>
</dbReference>
<dbReference type="CDD" id="cd09999">
    <property type="entry name" value="Arginase-like_1"/>
    <property type="match status" value="1"/>
</dbReference>
<keyword evidence="6" id="KW-1185">Reference proteome</keyword>
<proteinExistence type="inferred from homology"/>
<dbReference type="RefSeq" id="WP_055175078.1">
    <property type="nucleotide sequence ID" value="NZ_JAUSQY010000001.1"/>
</dbReference>
<dbReference type="EC" id="3.5.3.1" evidence="5"/>
<dbReference type="PATRIC" id="fig|1544413.3.peg.214"/>
<dbReference type="SUPFAM" id="SSF52768">
    <property type="entry name" value="Arginase/deacetylase"/>
    <property type="match status" value="1"/>
</dbReference>
<dbReference type="PANTHER" id="PTHR43782:SF3">
    <property type="entry name" value="ARGINASE"/>
    <property type="match status" value="1"/>
</dbReference>
<evidence type="ECO:0000256" key="4">
    <source>
        <dbReference type="PROSITE-ProRule" id="PRU00742"/>
    </source>
</evidence>
<evidence type="ECO:0000256" key="2">
    <source>
        <dbReference type="ARBA" id="ARBA00022801"/>
    </source>
</evidence>
<dbReference type="GO" id="GO:0030145">
    <property type="term" value="F:manganese ion binding"/>
    <property type="evidence" value="ECO:0007669"/>
    <property type="project" value="TreeGrafter"/>
</dbReference>
<dbReference type="Pfam" id="PF00491">
    <property type="entry name" value="Arginase"/>
    <property type="match status" value="1"/>
</dbReference>
<evidence type="ECO:0000313" key="6">
    <source>
        <dbReference type="Proteomes" id="UP000050488"/>
    </source>
</evidence>
<reference evidence="5 6" key="1">
    <citation type="submission" date="2015-10" db="EMBL/GenBank/DDBJ databases">
        <title>Corynebacteirum lowii and Corynebacterium oculi species nova, derived from human clinical disease and and emended description of Corynebacterium mastiditis.</title>
        <authorList>
            <person name="Bernard K."/>
            <person name="Pacheco A.L."/>
            <person name="Mcdougall C."/>
            <person name="Burtx T."/>
            <person name="Weibe D."/>
            <person name="Tyler S."/>
            <person name="Olson A.B."/>
            <person name="Cnockaert M."/>
            <person name="Eguchi H."/>
            <person name="Kuwahara T."/>
            <person name="Nakayama-Imaohji H."/>
            <person name="Boudewijins M."/>
            <person name="Van Hoecke F."/>
            <person name="Bernier A.-M."/>
            <person name="Vandamme P."/>
        </authorList>
    </citation>
    <scope>NUCLEOTIDE SEQUENCE [LARGE SCALE GENOMIC DNA]</scope>
    <source>
        <strain evidence="5 6">NML 130206</strain>
    </source>
</reference>
<comment type="caution">
    <text evidence="5">The sequence shown here is derived from an EMBL/GenBank/DDBJ whole genome shotgun (WGS) entry which is preliminary data.</text>
</comment>
<dbReference type="Proteomes" id="UP000050488">
    <property type="component" value="Unassembled WGS sequence"/>
</dbReference>
<name>A0A0Q0ULF7_9CORY</name>
<sequence>MSLHDERTLRLIYPQWQGAGRDNVAALLPEIPMEYGRRGYAVGSRVLEAILPPHQGPTATVSVSAEESGVTEGVESRAEITRALSDAVEKLEPLRAGAVDRVLTLGGECSVSVAPFAALAQRYGDDLAVVWLDAHPDTDTQDTAYNGYHAMAVSMLTGHGDPSIAESLPATVDAQKVALVGLHDWEPDAYENVARWGLRAFSPEHLRETSAQLLEWLAHTGATKVAIHLDVDVIDSREAAWGLGRVPDGLTKDQVNRIIQDLQENADVVGLTIAEFIPREVLEVQQFVGELTQR</sequence>
<dbReference type="InterPro" id="IPR006035">
    <property type="entry name" value="Ureohydrolase"/>
</dbReference>
<dbReference type="GO" id="GO:0004053">
    <property type="term" value="F:arginase activity"/>
    <property type="evidence" value="ECO:0007669"/>
    <property type="project" value="UniProtKB-EC"/>
</dbReference>
<keyword evidence="3" id="KW-0464">Manganese</keyword>
<dbReference type="PRINTS" id="PR00116">
    <property type="entry name" value="ARGINASE"/>
</dbReference>
<organism evidence="5 6">
    <name type="scientific">Corynebacterium lowii</name>
    <dbReference type="NCBI Taxonomy" id="1544413"/>
    <lineage>
        <taxon>Bacteria</taxon>
        <taxon>Bacillati</taxon>
        <taxon>Actinomycetota</taxon>
        <taxon>Actinomycetes</taxon>
        <taxon>Mycobacteriales</taxon>
        <taxon>Corynebacteriaceae</taxon>
        <taxon>Corynebacterium</taxon>
    </lineage>
</organism>
<dbReference type="PROSITE" id="PS51409">
    <property type="entry name" value="ARGINASE_2"/>
    <property type="match status" value="1"/>
</dbReference>
<evidence type="ECO:0000256" key="1">
    <source>
        <dbReference type="ARBA" id="ARBA00022723"/>
    </source>
</evidence>
<evidence type="ECO:0000256" key="3">
    <source>
        <dbReference type="ARBA" id="ARBA00023211"/>
    </source>
</evidence>
<keyword evidence="2 5" id="KW-0378">Hydrolase</keyword>